<dbReference type="EMBL" id="CM035429">
    <property type="protein sequence ID" value="KAH7300655.1"/>
    <property type="molecule type" value="Genomic_DNA"/>
</dbReference>
<name>A0A8T2RYL0_CERRI</name>
<dbReference type="OrthoDB" id="772928at2759"/>
<proteinExistence type="predicted"/>
<feature type="region of interest" description="Disordered" evidence="1">
    <location>
        <begin position="342"/>
        <end position="531"/>
    </location>
</feature>
<dbReference type="InterPro" id="IPR009489">
    <property type="entry name" value="PAR1"/>
</dbReference>
<comment type="caution">
    <text evidence="2">The sequence shown here is derived from an EMBL/GenBank/DDBJ whole genome shotgun (WGS) entry which is preliminary data.</text>
</comment>
<keyword evidence="3" id="KW-1185">Reference proteome</keyword>
<organism evidence="2 3">
    <name type="scientific">Ceratopteris richardii</name>
    <name type="common">Triangle waterfern</name>
    <dbReference type="NCBI Taxonomy" id="49495"/>
    <lineage>
        <taxon>Eukaryota</taxon>
        <taxon>Viridiplantae</taxon>
        <taxon>Streptophyta</taxon>
        <taxon>Embryophyta</taxon>
        <taxon>Tracheophyta</taxon>
        <taxon>Polypodiopsida</taxon>
        <taxon>Polypodiidae</taxon>
        <taxon>Polypodiales</taxon>
        <taxon>Pteridineae</taxon>
        <taxon>Pteridaceae</taxon>
        <taxon>Parkerioideae</taxon>
        <taxon>Ceratopteris</taxon>
    </lineage>
</organism>
<reference evidence="2" key="1">
    <citation type="submission" date="2021-08" db="EMBL/GenBank/DDBJ databases">
        <title>WGS assembly of Ceratopteris richardii.</title>
        <authorList>
            <person name="Marchant D.B."/>
            <person name="Chen G."/>
            <person name="Jenkins J."/>
            <person name="Shu S."/>
            <person name="Leebens-Mack J."/>
            <person name="Grimwood J."/>
            <person name="Schmutz J."/>
            <person name="Soltis P."/>
            <person name="Soltis D."/>
            <person name="Chen Z.-H."/>
        </authorList>
    </citation>
    <scope>NUCLEOTIDE SEQUENCE</scope>
    <source>
        <strain evidence="2">Whitten #5841</strain>
        <tissue evidence="2">Leaf</tissue>
    </source>
</reference>
<evidence type="ECO:0000313" key="3">
    <source>
        <dbReference type="Proteomes" id="UP000825935"/>
    </source>
</evidence>
<dbReference type="Pfam" id="PF06521">
    <property type="entry name" value="PAR1"/>
    <property type="match status" value="1"/>
</dbReference>
<protein>
    <submittedName>
        <fullName evidence="2">Uncharacterized protein</fullName>
    </submittedName>
</protein>
<evidence type="ECO:0000256" key="1">
    <source>
        <dbReference type="SAM" id="MobiDB-lite"/>
    </source>
</evidence>
<dbReference type="EMBL" id="CM035429">
    <property type="protein sequence ID" value="KAH7300656.1"/>
    <property type="molecule type" value="Genomic_DNA"/>
</dbReference>
<dbReference type="AlphaFoldDB" id="A0A8T2RYL0"/>
<feature type="compositionally biased region" description="Low complexity" evidence="1">
    <location>
        <begin position="375"/>
        <end position="386"/>
    </location>
</feature>
<evidence type="ECO:0000313" key="2">
    <source>
        <dbReference type="EMBL" id="KAH7300655.1"/>
    </source>
</evidence>
<dbReference type="EMBL" id="CM035429">
    <property type="protein sequence ID" value="KAH7300657.1"/>
    <property type="molecule type" value="Genomic_DNA"/>
</dbReference>
<accession>A0A8T2RYL0</accession>
<sequence length="563" mass="62530">MITMKNIDFLNRHVIISAFILVHVVLKSRGNLVCDKLSVEDCAFAVDSSGARCVLEKKHIGNDLDVKYGCQTSTIMAERGFEGIETDDCIRACGLRRQWIGLSTDPLMEPSFLQRICSSTCGDNCPNITDLFSTLLAEEGFILPHFCDLVDDMSKEVSTATNDVVISRRGLEDWKDFPLMKESLIGYDELESESQSTNPSTLPAQSSLIYPHQKIETHYPYNTETQYAYDITVDTPSEYAEPPNSYGNMVPSCTPSSTPYESAVSPSFDITPYPSTGPPYPNWEIQPPYPYAQPPYVDGNANPPYPYWTAGSPSPESYGRPYPYTDPPYPYDNANPPYPYWQMQSPNSYDGMQPPLPQPMSPSSFTQPPYSYDMGPSTPGNGTNPPLENGSPFIFPEPPNLEPSYLPPYSVESPYYQESPPTYGESPYGQPPLENGSPIIFPEPPNLEPSYLPPYSVESPYYQGSLPTYGESPYEQPPSPYGESPYQEPSYIHGESPYPQPPYAYGQSPYQEPTSGYIESPHTQPPSISIGFSPFPAEGPAYIQPEPTLMVPSLSPFNVDGYP</sequence>
<dbReference type="PANTHER" id="PTHR33649">
    <property type="entry name" value="PAR1 PROTEIN"/>
    <property type="match status" value="1"/>
</dbReference>
<gene>
    <name evidence="2" type="ORF">KP509_24G073200</name>
</gene>
<dbReference type="Proteomes" id="UP000825935">
    <property type="component" value="Chromosome 24"/>
</dbReference>